<evidence type="ECO:0000256" key="1">
    <source>
        <dbReference type="SAM" id="SignalP"/>
    </source>
</evidence>
<evidence type="ECO:0000313" key="3">
    <source>
        <dbReference type="Proteomes" id="UP000000238"/>
    </source>
</evidence>
<keyword evidence="1" id="KW-0732">Signal</keyword>
<keyword evidence="3" id="KW-1185">Reference proteome</keyword>
<organism evidence="2 3">
    <name type="scientific">Hahella chejuensis (strain KCTC 2396)</name>
    <dbReference type="NCBI Taxonomy" id="349521"/>
    <lineage>
        <taxon>Bacteria</taxon>
        <taxon>Pseudomonadati</taxon>
        <taxon>Pseudomonadota</taxon>
        <taxon>Gammaproteobacteria</taxon>
        <taxon>Oceanospirillales</taxon>
        <taxon>Hahellaceae</taxon>
        <taxon>Hahella</taxon>
    </lineage>
</organism>
<dbReference type="RefSeq" id="WP_011394694.1">
    <property type="nucleotide sequence ID" value="NC_007645.1"/>
</dbReference>
<feature type="signal peptide" evidence="1">
    <location>
        <begin position="1"/>
        <end position="21"/>
    </location>
</feature>
<dbReference type="HOGENOM" id="CLU_1592261_0_0_6"/>
<dbReference type="KEGG" id="hch:HCH_00719"/>
<proteinExistence type="predicted"/>
<gene>
    <name evidence="2" type="ordered locus">HCH_00719</name>
</gene>
<name>Q2SP07_HAHCH</name>
<feature type="chain" id="PRO_5004215911" description="DUF4019 domain-containing protein" evidence="1">
    <location>
        <begin position="22"/>
        <end position="167"/>
    </location>
</feature>
<evidence type="ECO:0008006" key="4">
    <source>
        <dbReference type="Google" id="ProtNLM"/>
    </source>
</evidence>
<evidence type="ECO:0000313" key="2">
    <source>
        <dbReference type="EMBL" id="ABC27617.1"/>
    </source>
</evidence>
<dbReference type="PROSITE" id="PS51257">
    <property type="entry name" value="PROKAR_LIPOPROTEIN"/>
    <property type="match status" value="1"/>
</dbReference>
<accession>Q2SP07</accession>
<dbReference type="STRING" id="349521.HCH_00719"/>
<dbReference type="OrthoDB" id="9888779at2"/>
<sequence>MLRVLGIVLLLSLASCGFVEGVDDAKAAAATFFDDRIKEGGPGADRFYSSHFMDSVDPEEWESIRRLVQKANGDLRSYSLDTWRAQDKVQTNGLSGMFVTLTYKTTYTNGEGVETLILFRNDDNPEYKVMYHHFNSESINRLVKQGIDEAASKPEVIKPIAVKGAGK</sequence>
<protein>
    <recommendedName>
        <fullName evidence="4">DUF4019 domain-containing protein</fullName>
    </recommendedName>
</protein>
<dbReference type="AlphaFoldDB" id="Q2SP07"/>
<dbReference type="Proteomes" id="UP000000238">
    <property type="component" value="Chromosome"/>
</dbReference>
<reference evidence="2 3" key="1">
    <citation type="journal article" date="2005" name="Nucleic Acids Res.">
        <title>Genomic blueprint of Hahella chejuensis, a marine microbe producing an algicidal agent.</title>
        <authorList>
            <person name="Jeong H."/>
            <person name="Yim J.H."/>
            <person name="Lee C."/>
            <person name="Choi S.-H."/>
            <person name="Park Y.K."/>
            <person name="Yoon S.H."/>
            <person name="Hur C.-G."/>
            <person name="Kang H.-Y."/>
            <person name="Kim D."/>
            <person name="Lee H.H."/>
            <person name="Park K.H."/>
            <person name="Park S.-H."/>
            <person name="Park H.-S."/>
            <person name="Lee H.K."/>
            <person name="Oh T.K."/>
            <person name="Kim J.F."/>
        </authorList>
    </citation>
    <scope>NUCLEOTIDE SEQUENCE [LARGE SCALE GENOMIC DNA]</scope>
    <source>
        <strain evidence="2 3">KCTC 2396</strain>
    </source>
</reference>
<dbReference type="EMBL" id="CP000155">
    <property type="protein sequence ID" value="ABC27617.1"/>
    <property type="molecule type" value="Genomic_DNA"/>
</dbReference>